<keyword evidence="2" id="KW-0732">Signal</keyword>
<evidence type="ECO:0000313" key="4">
    <source>
        <dbReference type="Proteomes" id="UP000223968"/>
    </source>
</evidence>
<feature type="signal peptide" evidence="2">
    <location>
        <begin position="1"/>
        <end position="19"/>
    </location>
</feature>
<dbReference type="AlphaFoldDB" id="A0A2B7WTK1"/>
<keyword evidence="2" id="KW-0134">Cell wall</keyword>
<name>A0A2B7WTK1_9EURO</name>
<comment type="caution">
    <text evidence="3">The sequence shown here is derived from an EMBL/GenBank/DDBJ whole genome shotgun (WGS) entry which is preliminary data.</text>
</comment>
<dbReference type="CDD" id="cd23507">
    <property type="entry name" value="hydrophobin_I"/>
    <property type="match status" value="1"/>
</dbReference>
<organism evidence="3 4">
    <name type="scientific">Helicocarpus griseus UAMH5409</name>
    <dbReference type="NCBI Taxonomy" id="1447875"/>
    <lineage>
        <taxon>Eukaryota</taxon>
        <taxon>Fungi</taxon>
        <taxon>Dikarya</taxon>
        <taxon>Ascomycota</taxon>
        <taxon>Pezizomycotina</taxon>
        <taxon>Eurotiomycetes</taxon>
        <taxon>Eurotiomycetidae</taxon>
        <taxon>Onygenales</taxon>
        <taxon>Ajellomycetaceae</taxon>
        <taxon>Helicocarpus</taxon>
    </lineage>
</organism>
<comment type="similarity">
    <text evidence="2">Belongs to the fungal hydrophobin family.</text>
</comment>
<keyword evidence="4" id="KW-1185">Reference proteome</keyword>
<sequence length="123" mass="12891">MQLNFLISTLAIITSAVSAVALPPPSAGALVTRNGGSCNSVPQCCKSVHESNDKNIIQGMKVFGMDEKAAKKNEGKIATQCKPMKGILNIDLLNGCKSNAVCCKDNKFNGLIAVGCIPITIQL</sequence>
<proteinExistence type="inferred from homology"/>
<feature type="chain" id="PRO_5013986774" description="Hydrophobin" evidence="2">
    <location>
        <begin position="20"/>
        <end position="123"/>
    </location>
</feature>
<protein>
    <recommendedName>
        <fullName evidence="2">Hydrophobin</fullName>
    </recommendedName>
</protein>
<reference evidence="3 4" key="1">
    <citation type="submission" date="2017-10" db="EMBL/GenBank/DDBJ databases">
        <title>Comparative genomics in systemic dimorphic fungi from Ajellomycetaceae.</title>
        <authorList>
            <person name="Munoz J.F."/>
            <person name="Mcewen J.G."/>
            <person name="Clay O.K."/>
            <person name="Cuomo C.A."/>
        </authorList>
    </citation>
    <scope>NUCLEOTIDE SEQUENCE [LARGE SCALE GENOMIC DNA]</scope>
    <source>
        <strain evidence="3 4">UAMH5409</strain>
    </source>
</reference>
<accession>A0A2B7WTK1</accession>
<dbReference type="STRING" id="1447875.A0A2B7WTK1"/>
<keyword evidence="1 2" id="KW-1015">Disulfide bond</keyword>
<dbReference type="EMBL" id="PDNB01000194">
    <property type="protein sequence ID" value="PGG99922.1"/>
    <property type="molecule type" value="Genomic_DNA"/>
</dbReference>
<dbReference type="GO" id="GO:0009277">
    <property type="term" value="C:fungal-type cell wall"/>
    <property type="evidence" value="ECO:0007669"/>
    <property type="project" value="InterPro"/>
</dbReference>
<dbReference type="OrthoDB" id="4225815at2759"/>
<evidence type="ECO:0000256" key="1">
    <source>
        <dbReference type="ARBA" id="ARBA00023157"/>
    </source>
</evidence>
<dbReference type="Pfam" id="PF01185">
    <property type="entry name" value="Hydrophobin"/>
    <property type="match status" value="1"/>
</dbReference>
<evidence type="ECO:0000256" key="2">
    <source>
        <dbReference type="RuleBase" id="RU365009"/>
    </source>
</evidence>
<gene>
    <name evidence="3" type="ORF">AJ79_08359</name>
</gene>
<comment type="subcellular location">
    <subcellularLocation>
        <location evidence="2">Secreted</location>
        <location evidence="2">Cell wall</location>
    </subcellularLocation>
</comment>
<dbReference type="InterPro" id="IPR001338">
    <property type="entry name" value="Class_I_Hydrophobin"/>
</dbReference>
<evidence type="ECO:0000313" key="3">
    <source>
        <dbReference type="EMBL" id="PGG99922.1"/>
    </source>
</evidence>
<dbReference type="GO" id="GO:0005199">
    <property type="term" value="F:structural constituent of cell wall"/>
    <property type="evidence" value="ECO:0007669"/>
    <property type="project" value="InterPro"/>
</dbReference>
<dbReference type="Proteomes" id="UP000223968">
    <property type="component" value="Unassembled WGS sequence"/>
</dbReference>
<dbReference type="SMART" id="SM00075">
    <property type="entry name" value="HYDRO"/>
    <property type="match status" value="1"/>
</dbReference>
<keyword evidence="2" id="KW-0964">Secreted</keyword>